<dbReference type="InterPro" id="IPR013324">
    <property type="entry name" value="RNA_pol_sigma_r3/r4-like"/>
</dbReference>
<dbReference type="Pfam" id="PF08281">
    <property type="entry name" value="Sigma70_r4_2"/>
    <property type="match status" value="1"/>
</dbReference>
<dbReference type="SUPFAM" id="SSF88659">
    <property type="entry name" value="Sigma3 and sigma4 domains of RNA polymerase sigma factors"/>
    <property type="match status" value="1"/>
</dbReference>
<dbReference type="PANTHER" id="PTHR43133">
    <property type="entry name" value="RNA POLYMERASE ECF-TYPE SIGMA FACTO"/>
    <property type="match status" value="1"/>
</dbReference>
<dbReference type="InterPro" id="IPR014284">
    <property type="entry name" value="RNA_pol_sigma-70_dom"/>
</dbReference>
<name>A0A1P9X023_9BACT</name>
<dbReference type="InterPro" id="IPR036388">
    <property type="entry name" value="WH-like_DNA-bd_sf"/>
</dbReference>
<evidence type="ECO:0000256" key="2">
    <source>
        <dbReference type="ARBA" id="ARBA00023015"/>
    </source>
</evidence>
<evidence type="ECO:0000313" key="8">
    <source>
        <dbReference type="Proteomes" id="UP000187941"/>
    </source>
</evidence>
<gene>
    <name evidence="7" type="ORF">AWR27_17600</name>
</gene>
<dbReference type="CDD" id="cd06171">
    <property type="entry name" value="Sigma70_r4"/>
    <property type="match status" value="1"/>
</dbReference>
<dbReference type="STRING" id="1178516.AWR27_17600"/>
<dbReference type="InterPro" id="IPR007627">
    <property type="entry name" value="RNA_pol_sigma70_r2"/>
</dbReference>
<evidence type="ECO:0000259" key="6">
    <source>
        <dbReference type="Pfam" id="PF08281"/>
    </source>
</evidence>
<feature type="domain" description="RNA polymerase sigma factor 70 region 4 type 2" evidence="6">
    <location>
        <begin position="130"/>
        <end position="182"/>
    </location>
</feature>
<evidence type="ECO:0000256" key="1">
    <source>
        <dbReference type="ARBA" id="ARBA00010641"/>
    </source>
</evidence>
<evidence type="ECO:0000313" key="7">
    <source>
        <dbReference type="EMBL" id="AQG80979.1"/>
    </source>
</evidence>
<dbReference type="Gene3D" id="1.10.1740.10">
    <property type="match status" value="1"/>
</dbReference>
<dbReference type="Proteomes" id="UP000187941">
    <property type="component" value="Chromosome"/>
</dbReference>
<dbReference type="InterPro" id="IPR013325">
    <property type="entry name" value="RNA_pol_sigma_r2"/>
</dbReference>
<dbReference type="OrthoDB" id="9150024at2"/>
<proteinExistence type="inferred from homology"/>
<dbReference type="Gene3D" id="1.10.10.10">
    <property type="entry name" value="Winged helix-like DNA-binding domain superfamily/Winged helix DNA-binding domain"/>
    <property type="match status" value="1"/>
</dbReference>
<dbReference type="GO" id="GO:0003677">
    <property type="term" value="F:DNA binding"/>
    <property type="evidence" value="ECO:0007669"/>
    <property type="project" value="InterPro"/>
</dbReference>
<evidence type="ECO:0000256" key="3">
    <source>
        <dbReference type="ARBA" id="ARBA00023082"/>
    </source>
</evidence>
<protein>
    <recommendedName>
        <fullName evidence="9">RNA polymerase subunit sigma-24</fullName>
    </recommendedName>
</protein>
<reference evidence="7 8" key="1">
    <citation type="submission" date="2016-01" db="EMBL/GenBank/DDBJ databases">
        <authorList>
            <person name="Oliw E.H."/>
        </authorList>
    </citation>
    <scope>NUCLEOTIDE SEQUENCE [LARGE SCALE GENOMIC DNA]</scope>
    <source>
        <strain evidence="7 8">DY10</strain>
    </source>
</reference>
<dbReference type="EMBL" id="CP014263">
    <property type="protein sequence ID" value="AQG80979.1"/>
    <property type="molecule type" value="Genomic_DNA"/>
</dbReference>
<keyword evidence="8" id="KW-1185">Reference proteome</keyword>
<feature type="domain" description="RNA polymerase sigma-70 region 2" evidence="5">
    <location>
        <begin position="29"/>
        <end position="95"/>
    </location>
</feature>
<dbReference type="GO" id="GO:0006352">
    <property type="term" value="P:DNA-templated transcription initiation"/>
    <property type="evidence" value="ECO:0007669"/>
    <property type="project" value="InterPro"/>
</dbReference>
<comment type="similarity">
    <text evidence="1">Belongs to the sigma-70 factor family. ECF subfamily.</text>
</comment>
<dbReference type="GO" id="GO:0016987">
    <property type="term" value="F:sigma factor activity"/>
    <property type="evidence" value="ECO:0007669"/>
    <property type="project" value="UniProtKB-KW"/>
</dbReference>
<dbReference type="Pfam" id="PF04542">
    <property type="entry name" value="Sigma70_r2"/>
    <property type="match status" value="1"/>
</dbReference>
<dbReference type="KEGG" id="smon:AWR27_17600"/>
<keyword evidence="3" id="KW-0731">Sigma factor</keyword>
<dbReference type="InterPro" id="IPR013249">
    <property type="entry name" value="RNA_pol_sigma70_r4_t2"/>
</dbReference>
<sequence>MPKLIRYSATDDELWQWVREDEESAFTRLMQRYTGQLINYGRKWSLDDELVKDSVQDVFIELWHQRHRTQPIESIQAYLLASVRHRIGRLAQRNAKFGKSLDERMTNEFTLVFSAEQQWIADEESRYRIDQLNRYINQLPARQREVIYLKFHQNLTQSQIAEVMGLQYQSVSNLLQRTLASLRNNLSAELFSCLFGLVASGIAPAS</sequence>
<keyword evidence="4" id="KW-0804">Transcription</keyword>
<organism evidence="7 8">
    <name type="scientific">Spirosoma montaniterrae</name>
    <dbReference type="NCBI Taxonomy" id="1178516"/>
    <lineage>
        <taxon>Bacteria</taxon>
        <taxon>Pseudomonadati</taxon>
        <taxon>Bacteroidota</taxon>
        <taxon>Cytophagia</taxon>
        <taxon>Cytophagales</taxon>
        <taxon>Cytophagaceae</taxon>
        <taxon>Spirosoma</taxon>
    </lineage>
</organism>
<dbReference type="AlphaFoldDB" id="A0A1P9X023"/>
<dbReference type="PANTHER" id="PTHR43133:SF46">
    <property type="entry name" value="RNA POLYMERASE SIGMA-70 FACTOR ECF SUBFAMILY"/>
    <property type="match status" value="1"/>
</dbReference>
<dbReference type="RefSeq" id="WP_077132442.1">
    <property type="nucleotide sequence ID" value="NZ_CP014263.1"/>
</dbReference>
<dbReference type="SUPFAM" id="SSF88946">
    <property type="entry name" value="Sigma2 domain of RNA polymerase sigma factors"/>
    <property type="match status" value="1"/>
</dbReference>
<keyword evidence="2" id="KW-0805">Transcription regulation</keyword>
<accession>A0A1P9X023</accession>
<dbReference type="NCBIfam" id="TIGR02937">
    <property type="entry name" value="sigma70-ECF"/>
    <property type="match status" value="1"/>
</dbReference>
<dbReference type="InterPro" id="IPR039425">
    <property type="entry name" value="RNA_pol_sigma-70-like"/>
</dbReference>
<evidence type="ECO:0000259" key="5">
    <source>
        <dbReference type="Pfam" id="PF04542"/>
    </source>
</evidence>
<evidence type="ECO:0008006" key="9">
    <source>
        <dbReference type="Google" id="ProtNLM"/>
    </source>
</evidence>
<evidence type="ECO:0000256" key="4">
    <source>
        <dbReference type="ARBA" id="ARBA00023163"/>
    </source>
</evidence>